<dbReference type="InterPro" id="IPR001647">
    <property type="entry name" value="HTH_TetR"/>
</dbReference>
<comment type="caution">
    <text evidence="7">The sequence shown here is derived from an EMBL/GenBank/DDBJ whole genome shotgun (WGS) entry which is preliminary data.</text>
</comment>
<keyword evidence="4" id="KW-0804">Transcription</keyword>
<dbReference type="InterPro" id="IPR009057">
    <property type="entry name" value="Homeodomain-like_sf"/>
</dbReference>
<dbReference type="InterPro" id="IPR050109">
    <property type="entry name" value="HTH-type_TetR-like_transc_reg"/>
</dbReference>
<accession>A0A7W8EIF9</accession>
<dbReference type="Pfam" id="PF00440">
    <property type="entry name" value="TetR_N"/>
    <property type="match status" value="1"/>
</dbReference>
<keyword evidence="3 5" id="KW-0238">DNA-binding</keyword>
<dbReference type="SUPFAM" id="SSF48498">
    <property type="entry name" value="Tetracyclin repressor-like, C-terminal domain"/>
    <property type="match status" value="1"/>
</dbReference>
<protein>
    <submittedName>
        <fullName evidence="7">AcrR family transcriptional regulator</fullName>
    </submittedName>
</protein>
<feature type="domain" description="HTH tetR-type" evidence="6">
    <location>
        <begin position="15"/>
        <end position="75"/>
    </location>
</feature>
<dbReference type="AlphaFoldDB" id="A0A7W8EIF9"/>
<organism evidence="7 8">
    <name type="scientific">Nonomuraea endophytica</name>
    <dbReference type="NCBI Taxonomy" id="714136"/>
    <lineage>
        <taxon>Bacteria</taxon>
        <taxon>Bacillati</taxon>
        <taxon>Actinomycetota</taxon>
        <taxon>Actinomycetes</taxon>
        <taxon>Streptosporangiales</taxon>
        <taxon>Streptosporangiaceae</taxon>
        <taxon>Nonomuraea</taxon>
    </lineage>
</organism>
<dbReference type="EMBL" id="JACHIN010000006">
    <property type="protein sequence ID" value="MBB5079587.1"/>
    <property type="molecule type" value="Genomic_DNA"/>
</dbReference>
<evidence type="ECO:0000256" key="2">
    <source>
        <dbReference type="ARBA" id="ARBA00023015"/>
    </source>
</evidence>
<evidence type="ECO:0000313" key="7">
    <source>
        <dbReference type="EMBL" id="MBB5079587.1"/>
    </source>
</evidence>
<dbReference type="InterPro" id="IPR039538">
    <property type="entry name" value="BetI_C"/>
</dbReference>
<proteinExistence type="predicted"/>
<dbReference type="GO" id="GO:0000976">
    <property type="term" value="F:transcription cis-regulatory region binding"/>
    <property type="evidence" value="ECO:0007669"/>
    <property type="project" value="TreeGrafter"/>
</dbReference>
<keyword evidence="1" id="KW-0678">Repressor</keyword>
<reference evidence="7 8" key="1">
    <citation type="submission" date="2020-08" db="EMBL/GenBank/DDBJ databases">
        <title>Genomic Encyclopedia of Type Strains, Phase IV (KMG-IV): sequencing the most valuable type-strain genomes for metagenomic binning, comparative biology and taxonomic classification.</title>
        <authorList>
            <person name="Goeker M."/>
        </authorList>
    </citation>
    <scope>NUCLEOTIDE SEQUENCE [LARGE SCALE GENOMIC DNA]</scope>
    <source>
        <strain evidence="7 8">DSM 45385</strain>
    </source>
</reference>
<evidence type="ECO:0000256" key="5">
    <source>
        <dbReference type="PROSITE-ProRule" id="PRU00335"/>
    </source>
</evidence>
<gene>
    <name evidence="7" type="ORF">HNR40_005073</name>
</gene>
<dbReference type="Gene3D" id="1.10.357.10">
    <property type="entry name" value="Tetracycline Repressor, domain 2"/>
    <property type="match status" value="1"/>
</dbReference>
<name>A0A7W8EIF9_9ACTN</name>
<dbReference type="SUPFAM" id="SSF46689">
    <property type="entry name" value="Homeodomain-like"/>
    <property type="match status" value="1"/>
</dbReference>
<dbReference type="Pfam" id="PF13977">
    <property type="entry name" value="TetR_C_6"/>
    <property type="match status" value="1"/>
</dbReference>
<dbReference type="RefSeq" id="WP_184965289.1">
    <property type="nucleotide sequence ID" value="NZ_JACHIN010000006.1"/>
</dbReference>
<dbReference type="PROSITE" id="PS50977">
    <property type="entry name" value="HTH_TETR_2"/>
    <property type="match status" value="1"/>
</dbReference>
<keyword evidence="8" id="KW-1185">Reference proteome</keyword>
<keyword evidence="2" id="KW-0805">Transcription regulation</keyword>
<dbReference type="GO" id="GO:0003700">
    <property type="term" value="F:DNA-binding transcription factor activity"/>
    <property type="evidence" value="ECO:0007669"/>
    <property type="project" value="TreeGrafter"/>
</dbReference>
<evidence type="ECO:0000256" key="4">
    <source>
        <dbReference type="ARBA" id="ARBA00023163"/>
    </source>
</evidence>
<evidence type="ECO:0000313" key="8">
    <source>
        <dbReference type="Proteomes" id="UP000568380"/>
    </source>
</evidence>
<evidence type="ECO:0000256" key="3">
    <source>
        <dbReference type="ARBA" id="ARBA00023125"/>
    </source>
</evidence>
<dbReference type="Gene3D" id="1.10.10.60">
    <property type="entry name" value="Homeodomain-like"/>
    <property type="match status" value="1"/>
</dbReference>
<dbReference type="Proteomes" id="UP000568380">
    <property type="component" value="Unassembled WGS sequence"/>
</dbReference>
<evidence type="ECO:0000256" key="1">
    <source>
        <dbReference type="ARBA" id="ARBA00022491"/>
    </source>
</evidence>
<evidence type="ECO:0000259" key="6">
    <source>
        <dbReference type="PROSITE" id="PS50977"/>
    </source>
</evidence>
<dbReference type="PRINTS" id="PR00455">
    <property type="entry name" value="HTHTETR"/>
</dbReference>
<dbReference type="InterPro" id="IPR036271">
    <property type="entry name" value="Tet_transcr_reg_TetR-rel_C_sf"/>
</dbReference>
<feature type="DNA-binding region" description="H-T-H motif" evidence="5">
    <location>
        <begin position="38"/>
        <end position="57"/>
    </location>
</feature>
<sequence>MSSTSVPSRRRRVGGARRAEVLDVVVDVLSERGYEHTRFTDVAKVAGVAVSTLQFYFGSRDDMLVEALHHSTEREVARLEQAGNQEPTPWPRLVALVDGGLAPLPIGTWRMLMEFWHAAVHDPELRAHSVSLQERYRRPFAEAIRDGVEQGEFHVADDVEDVVTALVALLDGLVIPRVLDHEYFDADRLRVVVLRQLRALLGVADP</sequence>
<dbReference type="PANTHER" id="PTHR30055:SF219">
    <property type="entry name" value="TRANSCRIPTIONAL REGULATORY PROTEIN"/>
    <property type="match status" value="1"/>
</dbReference>
<dbReference type="PANTHER" id="PTHR30055">
    <property type="entry name" value="HTH-TYPE TRANSCRIPTIONAL REGULATOR RUTR"/>
    <property type="match status" value="1"/>
</dbReference>